<keyword evidence="1" id="KW-0472">Membrane</keyword>
<keyword evidence="1" id="KW-1133">Transmembrane helix</keyword>
<keyword evidence="1" id="KW-0812">Transmembrane</keyword>
<evidence type="ECO:0000313" key="3">
    <source>
        <dbReference type="EMBL" id="SAL80429.1"/>
    </source>
</evidence>
<accession>A0A158KI24</accession>
<keyword evidence="4" id="KW-1185">Reference proteome</keyword>
<dbReference type="Proteomes" id="UP000054925">
    <property type="component" value="Unassembled WGS sequence"/>
</dbReference>
<evidence type="ECO:0000313" key="4">
    <source>
        <dbReference type="Proteomes" id="UP000054925"/>
    </source>
</evidence>
<protein>
    <recommendedName>
        <fullName evidence="5">DUF4129 domain-containing protein</fullName>
    </recommendedName>
</protein>
<evidence type="ECO:0000256" key="1">
    <source>
        <dbReference type="SAM" id="Phobius"/>
    </source>
</evidence>
<evidence type="ECO:0008006" key="5">
    <source>
        <dbReference type="Google" id="ProtNLM"/>
    </source>
</evidence>
<dbReference type="EMBL" id="FCOL02000055">
    <property type="protein sequence ID" value="SAL80429.1"/>
    <property type="molecule type" value="Genomic_DNA"/>
</dbReference>
<feature type="chain" id="PRO_5011117140" description="DUF4129 domain-containing protein" evidence="2">
    <location>
        <begin position="18"/>
        <end position="340"/>
    </location>
</feature>
<dbReference type="AlphaFoldDB" id="A0A158KI24"/>
<feature type="transmembrane region" description="Helical" evidence="1">
    <location>
        <begin position="170"/>
        <end position="192"/>
    </location>
</feature>
<sequence>MRKLLLLLCTIPSLSFASNWIVVHKADENWLGPVQDQKVKIEHSEVSVSVDRDSIASNGQVKSVWWKETASTKGFAMDMIRLTAFDCQAHTGLVQRAGAREKFSDPYKWYEDVRYEQQRIVPDSDWDSVFSAVCLSRWGSGSRESVETVNASGNEKASSPSAYPASSSDYAAWVQAFGSIGAIIAAALIAIWQSKKTVQQINQQKVDRDAERLVTVHSIVYTAVVLQRSVTQQLRQNGLMLASPEERIGFMPDVLRLEKALDQIELHLLPNGLVQYTLKVSATFTAFRILLEQVLSTSSETDEKILDDYIFTLEAFEWKVQDAYTTIEEILMHPANEKST</sequence>
<comment type="caution">
    <text evidence="3">The sequence shown here is derived from an EMBL/GenBank/DDBJ whole genome shotgun (WGS) entry which is preliminary data.</text>
</comment>
<name>A0A158KI24_9BURK</name>
<gene>
    <name evidence="3" type="ORF">AWB67_05621</name>
</gene>
<dbReference type="RefSeq" id="WP_087659437.1">
    <property type="nucleotide sequence ID" value="NZ_FCOL02000055.1"/>
</dbReference>
<organism evidence="3 4">
    <name type="scientific">Caballeronia terrestris</name>
    <dbReference type="NCBI Taxonomy" id="1226301"/>
    <lineage>
        <taxon>Bacteria</taxon>
        <taxon>Pseudomonadati</taxon>
        <taxon>Pseudomonadota</taxon>
        <taxon>Betaproteobacteria</taxon>
        <taxon>Burkholderiales</taxon>
        <taxon>Burkholderiaceae</taxon>
        <taxon>Caballeronia</taxon>
    </lineage>
</organism>
<evidence type="ECO:0000256" key="2">
    <source>
        <dbReference type="SAM" id="SignalP"/>
    </source>
</evidence>
<reference evidence="3" key="1">
    <citation type="submission" date="2016-01" db="EMBL/GenBank/DDBJ databases">
        <authorList>
            <person name="Peeters C."/>
        </authorList>
    </citation>
    <scope>NUCLEOTIDE SEQUENCE [LARGE SCALE GENOMIC DNA]</scope>
    <source>
        <strain evidence="3">LMG 22937</strain>
    </source>
</reference>
<proteinExistence type="predicted"/>
<keyword evidence="2" id="KW-0732">Signal</keyword>
<feature type="signal peptide" evidence="2">
    <location>
        <begin position="1"/>
        <end position="17"/>
    </location>
</feature>